<evidence type="ECO:0000313" key="2">
    <source>
        <dbReference type="EMBL" id="PXX27556.1"/>
    </source>
</evidence>
<feature type="compositionally biased region" description="Polar residues" evidence="1">
    <location>
        <begin position="172"/>
        <end position="189"/>
    </location>
</feature>
<feature type="region of interest" description="Disordered" evidence="1">
    <location>
        <begin position="172"/>
        <end position="207"/>
    </location>
</feature>
<comment type="caution">
    <text evidence="2">The sequence shown here is derived from an EMBL/GenBank/DDBJ whole genome shotgun (WGS) entry which is preliminary data.</text>
</comment>
<accession>A0A318I8Z9</accession>
<evidence type="ECO:0000313" key="3">
    <source>
        <dbReference type="Proteomes" id="UP000247755"/>
    </source>
</evidence>
<name>A0A318I8Z9_BURPY</name>
<protein>
    <submittedName>
        <fullName evidence="2">Uncharacterized protein</fullName>
    </submittedName>
</protein>
<dbReference type="AlphaFoldDB" id="A0A318I8Z9"/>
<proteinExistence type="predicted"/>
<reference evidence="2 3" key="1">
    <citation type="submission" date="2018-05" db="EMBL/GenBank/DDBJ databases">
        <title>Comparative genomics of bacterial root endophytes of switchgrass collected from native prairies over two seasons.</title>
        <authorList>
            <person name="Tang Y."/>
        </authorList>
    </citation>
    <scope>NUCLEOTIDE SEQUENCE [LARGE SCALE GENOMIC DNA]</scope>
    <source>
        <strain evidence="2 3">NFIX32</strain>
    </source>
</reference>
<organism evidence="2 3">
    <name type="scientific">Burkholderia pyrrocinia</name>
    <name type="common">Pseudomonas pyrrocinia</name>
    <dbReference type="NCBI Taxonomy" id="60550"/>
    <lineage>
        <taxon>Bacteria</taxon>
        <taxon>Pseudomonadati</taxon>
        <taxon>Pseudomonadota</taxon>
        <taxon>Betaproteobacteria</taxon>
        <taxon>Burkholderiales</taxon>
        <taxon>Burkholderiaceae</taxon>
        <taxon>Burkholderia</taxon>
        <taxon>Burkholderia cepacia complex</taxon>
    </lineage>
</organism>
<evidence type="ECO:0000256" key="1">
    <source>
        <dbReference type="SAM" id="MobiDB-lite"/>
    </source>
</evidence>
<gene>
    <name evidence="2" type="ORF">NA66_10202</name>
</gene>
<sequence length="207" mass="22587">MTCPYVTTRLSRATSINQVRMAASFGRYAASLREVGGFLLAAWSRSDMIRGFTLAPTLPAGFNPGIHCLPASCSTAEMFCIRYSNALSVRPNRDAKSRYIFRLEYGLCSASSVAMFAYASTAAASSSSLQFCAIFSPRRIDAYSVTMIDRRTIKRAAASSNFCVASQSDEQVARRNGSQSRLSWVSPQQLPRMDAVPSGSEASRIEK</sequence>
<dbReference type="EMBL" id="QJJY01000020">
    <property type="protein sequence ID" value="PXX27556.1"/>
    <property type="molecule type" value="Genomic_DNA"/>
</dbReference>
<dbReference type="Proteomes" id="UP000247755">
    <property type="component" value="Unassembled WGS sequence"/>
</dbReference>